<evidence type="ECO:0000256" key="6">
    <source>
        <dbReference type="ARBA" id="ARBA00023157"/>
    </source>
</evidence>
<evidence type="ECO:0000313" key="10">
    <source>
        <dbReference type="EMBL" id="KAK5854573.1"/>
    </source>
</evidence>
<proteinExistence type="predicted"/>
<keyword evidence="4" id="KW-0391">Immunity</keyword>
<dbReference type="GO" id="GO:0002376">
    <property type="term" value="P:immune system process"/>
    <property type="evidence" value="ECO:0007669"/>
    <property type="project" value="UniProtKB-KW"/>
</dbReference>
<dbReference type="PROSITE" id="PS50835">
    <property type="entry name" value="IG_LIKE"/>
    <property type="match status" value="1"/>
</dbReference>
<keyword evidence="6" id="KW-1015">Disulfide bond</keyword>
<dbReference type="Gene3D" id="2.60.40.10">
    <property type="entry name" value="Immunoglobulins"/>
    <property type="match status" value="1"/>
</dbReference>
<keyword evidence="2" id="KW-1003">Cell membrane</keyword>
<dbReference type="Proteomes" id="UP001346869">
    <property type="component" value="Unassembled WGS sequence"/>
</dbReference>
<dbReference type="SUPFAM" id="SSF48726">
    <property type="entry name" value="Immunoglobulin"/>
    <property type="match status" value="1"/>
</dbReference>
<keyword evidence="11" id="KW-1185">Reference proteome</keyword>
<dbReference type="AlphaFoldDB" id="A0AAN8AGQ8"/>
<organism evidence="10 11">
    <name type="scientific">Eleginops maclovinus</name>
    <name type="common">Patagonian blennie</name>
    <name type="synonym">Eleginus maclovinus</name>
    <dbReference type="NCBI Taxonomy" id="56733"/>
    <lineage>
        <taxon>Eukaryota</taxon>
        <taxon>Metazoa</taxon>
        <taxon>Chordata</taxon>
        <taxon>Craniata</taxon>
        <taxon>Vertebrata</taxon>
        <taxon>Euteleostomi</taxon>
        <taxon>Actinopterygii</taxon>
        <taxon>Neopterygii</taxon>
        <taxon>Teleostei</taxon>
        <taxon>Neoteleostei</taxon>
        <taxon>Acanthomorphata</taxon>
        <taxon>Eupercaria</taxon>
        <taxon>Perciformes</taxon>
        <taxon>Notothenioidei</taxon>
        <taxon>Eleginopidae</taxon>
        <taxon>Eleginops</taxon>
    </lineage>
</organism>
<gene>
    <name evidence="10" type="ORF">PBY51_004758</name>
</gene>
<dbReference type="InterPro" id="IPR007110">
    <property type="entry name" value="Ig-like_dom"/>
</dbReference>
<evidence type="ECO:0000256" key="4">
    <source>
        <dbReference type="ARBA" id="ARBA00022859"/>
    </source>
</evidence>
<sequence length="139" mass="15269">MAGVIRILTFILVAGHHLSSTSPVLRSALVVQAGENVSMPCNMTSCTELTWYLMRSDQLLPLLTVAETKLKTVTNTFNAAITRFYRSVEMENGTLTLHILQVEEQDAGLYFCSVRCAGATRVNRGMRLVVGGKNVIFST</sequence>
<comment type="subcellular location">
    <subcellularLocation>
        <location evidence="1">Cell membrane</location>
    </subcellularLocation>
</comment>
<dbReference type="InterPro" id="IPR036179">
    <property type="entry name" value="Ig-like_dom_sf"/>
</dbReference>
<accession>A0AAN8AGQ8</accession>
<dbReference type="GO" id="GO:0005886">
    <property type="term" value="C:plasma membrane"/>
    <property type="evidence" value="ECO:0007669"/>
    <property type="project" value="UniProtKB-SubCell"/>
</dbReference>
<dbReference type="InterPro" id="IPR003599">
    <property type="entry name" value="Ig_sub"/>
</dbReference>
<evidence type="ECO:0000256" key="1">
    <source>
        <dbReference type="ARBA" id="ARBA00004236"/>
    </source>
</evidence>
<dbReference type="SMART" id="SM00409">
    <property type="entry name" value="IG"/>
    <property type="match status" value="1"/>
</dbReference>
<evidence type="ECO:0000259" key="9">
    <source>
        <dbReference type="PROSITE" id="PS50835"/>
    </source>
</evidence>
<dbReference type="CDD" id="cd00099">
    <property type="entry name" value="IgV"/>
    <property type="match status" value="1"/>
</dbReference>
<reference evidence="10 11" key="2">
    <citation type="journal article" date="2023" name="Mol. Biol. Evol.">
        <title>Genomics of Secondarily Temperate Adaptation in the Only Non-Antarctic Icefish.</title>
        <authorList>
            <person name="Rivera-Colon A.G."/>
            <person name="Rayamajhi N."/>
            <person name="Minhas B.F."/>
            <person name="Madrigal G."/>
            <person name="Bilyk K.T."/>
            <person name="Yoon V."/>
            <person name="Hune M."/>
            <person name="Gregory S."/>
            <person name="Cheng C.H.C."/>
            <person name="Catchen J.M."/>
        </authorList>
    </citation>
    <scope>NUCLEOTIDE SEQUENCE [LARGE SCALE GENOMIC DNA]</scope>
    <source>
        <strain evidence="10">JMC-PN-2008</strain>
    </source>
</reference>
<feature type="chain" id="PRO_5042882198" description="Ig-like domain-containing protein" evidence="8">
    <location>
        <begin position="22"/>
        <end position="139"/>
    </location>
</feature>
<name>A0AAN8AGQ8_ELEMC</name>
<protein>
    <recommendedName>
        <fullName evidence="9">Ig-like domain-containing protein</fullName>
    </recommendedName>
</protein>
<evidence type="ECO:0000256" key="7">
    <source>
        <dbReference type="ARBA" id="ARBA00023180"/>
    </source>
</evidence>
<comment type="caution">
    <text evidence="10">The sequence shown here is derived from an EMBL/GenBank/DDBJ whole genome shotgun (WGS) entry which is preliminary data.</text>
</comment>
<keyword evidence="3 8" id="KW-0732">Signal</keyword>
<dbReference type="Pfam" id="PF07686">
    <property type="entry name" value="V-set"/>
    <property type="match status" value="1"/>
</dbReference>
<reference evidence="10 11" key="1">
    <citation type="journal article" date="2023" name="Genes (Basel)">
        <title>Chromosome-Level Genome Assembly and Circadian Gene Repertoire of the Patagonia Blennie Eleginops maclovinus-The Closest Ancestral Proxy of Antarctic Cryonotothenioids.</title>
        <authorList>
            <person name="Cheng C.C."/>
            <person name="Rivera-Colon A.G."/>
            <person name="Minhas B.F."/>
            <person name="Wilson L."/>
            <person name="Rayamajhi N."/>
            <person name="Vargas-Chacoff L."/>
            <person name="Catchen J.M."/>
        </authorList>
    </citation>
    <scope>NUCLEOTIDE SEQUENCE [LARGE SCALE GENOMIC DNA]</scope>
    <source>
        <strain evidence="10">JMC-PN-2008</strain>
    </source>
</reference>
<evidence type="ECO:0000313" key="11">
    <source>
        <dbReference type="Proteomes" id="UP001346869"/>
    </source>
</evidence>
<evidence type="ECO:0000256" key="2">
    <source>
        <dbReference type="ARBA" id="ARBA00022475"/>
    </source>
</evidence>
<dbReference type="InterPro" id="IPR052051">
    <property type="entry name" value="TCR_complex_component"/>
</dbReference>
<dbReference type="EMBL" id="JAUZQC010000018">
    <property type="protein sequence ID" value="KAK5854573.1"/>
    <property type="molecule type" value="Genomic_DNA"/>
</dbReference>
<feature type="domain" description="Ig-like" evidence="9">
    <location>
        <begin position="23"/>
        <end position="123"/>
    </location>
</feature>
<dbReference type="PANTHER" id="PTHR19433">
    <property type="entry name" value="T-CELL RECEPTOR ALPHA CHAIN V REGION-RELATED"/>
    <property type="match status" value="1"/>
</dbReference>
<feature type="signal peptide" evidence="8">
    <location>
        <begin position="1"/>
        <end position="21"/>
    </location>
</feature>
<evidence type="ECO:0000256" key="5">
    <source>
        <dbReference type="ARBA" id="ARBA00023136"/>
    </source>
</evidence>
<evidence type="ECO:0000256" key="8">
    <source>
        <dbReference type="SAM" id="SignalP"/>
    </source>
</evidence>
<dbReference type="GO" id="GO:0009617">
    <property type="term" value="P:response to bacterium"/>
    <property type="evidence" value="ECO:0007669"/>
    <property type="project" value="TreeGrafter"/>
</dbReference>
<dbReference type="PANTHER" id="PTHR19433:SF111">
    <property type="entry name" value="T CELL RECEPTOR ALPHA VARIABLE 4"/>
    <property type="match status" value="1"/>
</dbReference>
<dbReference type="InterPro" id="IPR013783">
    <property type="entry name" value="Ig-like_fold"/>
</dbReference>
<dbReference type="InterPro" id="IPR013106">
    <property type="entry name" value="Ig_V-set"/>
</dbReference>
<evidence type="ECO:0000256" key="3">
    <source>
        <dbReference type="ARBA" id="ARBA00022729"/>
    </source>
</evidence>
<keyword evidence="5" id="KW-0472">Membrane</keyword>
<keyword evidence="7" id="KW-0325">Glycoprotein</keyword>